<evidence type="ECO:0000256" key="6">
    <source>
        <dbReference type="ARBA" id="ARBA00022801"/>
    </source>
</evidence>
<dbReference type="EC" id="3.4.23.36" evidence="9"/>
<evidence type="ECO:0000256" key="7">
    <source>
        <dbReference type="ARBA" id="ARBA00022989"/>
    </source>
</evidence>
<feature type="active site" evidence="9">
    <location>
        <position position="139"/>
    </location>
</feature>
<keyword evidence="5 9" id="KW-0064">Aspartyl protease</keyword>
<organism evidence="13 15">
    <name type="scientific">Corynebacterium glucuronolyticum</name>
    <dbReference type="NCBI Taxonomy" id="39791"/>
    <lineage>
        <taxon>Bacteria</taxon>
        <taxon>Bacillati</taxon>
        <taxon>Actinomycetota</taxon>
        <taxon>Actinomycetes</taxon>
        <taxon>Mycobacteriales</taxon>
        <taxon>Corynebacteriaceae</taxon>
        <taxon>Corynebacterium</taxon>
    </lineage>
</organism>
<evidence type="ECO:0000313" key="13">
    <source>
        <dbReference type="EMBL" id="QQB45437.1"/>
    </source>
</evidence>
<dbReference type="GO" id="GO:0005886">
    <property type="term" value="C:plasma membrane"/>
    <property type="evidence" value="ECO:0007669"/>
    <property type="project" value="UniProtKB-SubCell"/>
</dbReference>
<feature type="compositionally biased region" description="Low complexity" evidence="12">
    <location>
        <begin position="174"/>
        <end position="184"/>
    </location>
</feature>
<reference evidence="13 15" key="1">
    <citation type="submission" date="2020-12" db="EMBL/GenBank/DDBJ databases">
        <title>FDA dAtabase for Regulatory Grade micrObial Sequences (FDA-ARGOS): Supporting development and validation of Infectious Disease Dx tests.</title>
        <authorList>
            <person name="Sproer C."/>
            <person name="Gronow S."/>
            <person name="Severitt S."/>
            <person name="Schroder I."/>
            <person name="Tallon L."/>
            <person name="Sadzewicz L."/>
            <person name="Zhao X."/>
            <person name="Boylan J."/>
            <person name="Ott S."/>
            <person name="Bowen H."/>
            <person name="Vavikolanu K."/>
            <person name="Mehta A."/>
            <person name="Aluvathingal J."/>
            <person name="Nadendla S."/>
            <person name="Lowell S."/>
            <person name="Myers T."/>
            <person name="Yan Y."/>
            <person name="Sichtig H."/>
        </authorList>
    </citation>
    <scope>NUCLEOTIDE SEQUENCE [LARGE SCALE GENOMIC DNA]</scope>
    <source>
        <strain evidence="13 15">FDAARGOS_1053</strain>
        <strain evidence="14">FDAARGOS_1191</strain>
    </source>
</reference>
<gene>
    <name evidence="9 13" type="primary">lspA</name>
    <name evidence="13" type="ORF">I6I10_07830</name>
    <name evidence="14" type="ORF">I6J21_08330</name>
</gene>
<evidence type="ECO:0000256" key="8">
    <source>
        <dbReference type="ARBA" id="ARBA00023136"/>
    </source>
</evidence>
<comment type="pathway">
    <text evidence="9">Protein modification; lipoprotein biosynthesis (signal peptide cleavage).</text>
</comment>
<evidence type="ECO:0000256" key="10">
    <source>
        <dbReference type="RuleBase" id="RU000594"/>
    </source>
</evidence>
<feature type="active site" evidence="9">
    <location>
        <position position="125"/>
    </location>
</feature>
<comment type="similarity">
    <text evidence="1 9 11">Belongs to the peptidase A8 family.</text>
</comment>
<evidence type="ECO:0000313" key="15">
    <source>
        <dbReference type="Proteomes" id="UP000596145"/>
    </source>
</evidence>
<dbReference type="RefSeq" id="WP_005395548.1">
    <property type="nucleotide sequence ID" value="NZ_CP066007.1"/>
</dbReference>
<keyword evidence="4 9" id="KW-0812">Transmembrane</keyword>
<feature type="region of interest" description="Disordered" evidence="12">
    <location>
        <begin position="159"/>
        <end position="198"/>
    </location>
</feature>
<comment type="subcellular location">
    <subcellularLocation>
        <location evidence="9">Cell membrane</location>
        <topology evidence="9">Multi-pass membrane protein</topology>
    </subcellularLocation>
</comment>
<keyword evidence="7 9" id="KW-1133">Transmembrane helix</keyword>
<dbReference type="PANTHER" id="PTHR33695:SF1">
    <property type="entry name" value="LIPOPROTEIN SIGNAL PEPTIDASE"/>
    <property type="match status" value="1"/>
</dbReference>
<evidence type="ECO:0000313" key="14">
    <source>
        <dbReference type="EMBL" id="QRP69812.1"/>
    </source>
</evidence>
<dbReference type="GO" id="GO:0004190">
    <property type="term" value="F:aspartic-type endopeptidase activity"/>
    <property type="evidence" value="ECO:0007669"/>
    <property type="project" value="UniProtKB-UniRule"/>
</dbReference>
<dbReference type="HAMAP" id="MF_00161">
    <property type="entry name" value="LspA"/>
    <property type="match status" value="1"/>
</dbReference>
<keyword evidence="8 9" id="KW-0472">Membrane</keyword>
<dbReference type="OrthoDB" id="4308908at2"/>
<dbReference type="EMBL" id="CP069534">
    <property type="protein sequence ID" value="QRP69812.1"/>
    <property type="molecule type" value="Genomic_DNA"/>
</dbReference>
<keyword evidence="6 9" id="KW-0378">Hydrolase</keyword>
<evidence type="ECO:0000256" key="3">
    <source>
        <dbReference type="ARBA" id="ARBA00022670"/>
    </source>
</evidence>
<dbReference type="UniPathway" id="UPA00665"/>
<feature type="transmembrane region" description="Helical" evidence="9">
    <location>
        <begin position="65"/>
        <end position="85"/>
    </location>
</feature>
<dbReference type="PRINTS" id="PR00781">
    <property type="entry name" value="LIPOSIGPTASE"/>
</dbReference>
<dbReference type="PANTHER" id="PTHR33695">
    <property type="entry name" value="LIPOPROTEIN SIGNAL PEPTIDASE"/>
    <property type="match status" value="1"/>
</dbReference>
<evidence type="ECO:0000256" key="11">
    <source>
        <dbReference type="RuleBase" id="RU004181"/>
    </source>
</evidence>
<comment type="catalytic activity">
    <reaction evidence="9 10">
        <text>Release of signal peptides from bacterial membrane prolipoproteins. Hydrolyzes -Xaa-Yaa-Zaa-|-(S,diacylglyceryl)Cys-, in which Xaa is hydrophobic (preferably Leu), and Yaa (Ala or Ser) and Zaa (Gly or Ala) have small, neutral side chains.</text>
        <dbReference type="EC" id="3.4.23.36"/>
    </reaction>
</comment>
<evidence type="ECO:0000256" key="2">
    <source>
        <dbReference type="ARBA" id="ARBA00022475"/>
    </source>
</evidence>
<dbReference type="AlphaFoldDB" id="A0A7T4BNE9"/>
<name>A0A7T4BNE9_9CORY</name>
<dbReference type="GO" id="GO:0006508">
    <property type="term" value="P:proteolysis"/>
    <property type="evidence" value="ECO:0007669"/>
    <property type="project" value="UniProtKB-KW"/>
</dbReference>
<sequence length="198" mass="21137">MATLTRRYGRLVLAVTLIVAVIDQVVKTLVLANMSPGEKVPIVGDWFRFLLTFNSGAAFSMGENATWVFTTIQLVFIVAVFTYFLPRLTSNWTAIGVALIAGGALGNVIDRLFRAPGFFIGHVVDFISVGSFAIFNIADSAITVGVVIFIIGVLLEEQGAEEEKSGKSNKKSTGKAGTETTADATGEKVEEAAEELGQ</sequence>
<evidence type="ECO:0000256" key="4">
    <source>
        <dbReference type="ARBA" id="ARBA00022692"/>
    </source>
</evidence>
<dbReference type="NCBIfam" id="TIGR00077">
    <property type="entry name" value="lspA"/>
    <property type="match status" value="1"/>
</dbReference>
<keyword evidence="2 9" id="KW-1003">Cell membrane</keyword>
<dbReference type="EMBL" id="CP066007">
    <property type="protein sequence ID" value="QQB45437.1"/>
    <property type="molecule type" value="Genomic_DNA"/>
</dbReference>
<dbReference type="Proteomes" id="UP000617681">
    <property type="component" value="Chromosome"/>
</dbReference>
<evidence type="ECO:0000256" key="12">
    <source>
        <dbReference type="SAM" id="MobiDB-lite"/>
    </source>
</evidence>
<feature type="transmembrane region" description="Helical" evidence="9">
    <location>
        <begin position="92"/>
        <end position="109"/>
    </location>
</feature>
<comment type="function">
    <text evidence="9 10">This protein specifically catalyzes the removal of signal peptides from prolipoproteins.</text>
</comment>
<evidence type="ECO:0000256" key="5">
    <source>
        <dbReference type="ARBA" id="ARBA00022750"/>
    </source>
</evidence>
<dbReference type="GeneID" id="92760420"/>
<evidence type="ECO:0000256" key="9">
    <source>
        <dbReference type="HAMAP-Rule" id="MF_00161"/>
    </source>
</evidence>
<keyword evidence="3 9" id="KW-0645">Protease</keyword>
<protein>
    <recommendedName>
        <fullName evidence="9">Lipoprotein signal peptidase</fullName>
        <ecNumber evidence="9">3.4.23.36</ecNumber>
    </recommendedName>
    <alternativeName>
        <fullName evidence="9">Prolipoprotein signal peptidase</fullName>
    </alternativeName>
    <alternativeName>
        <fullName evidence="9">Signal peptidase II</fullName>
        <shortName evidence="9">SPase II</shortName>
    </alternativeName>
</protein>
<evidence type="ECO:0000256" key="1">
    <source>
        <dbReference type="ARBA" id="ARBA00006139"/>
    </source>
</evidence>
<dbReference type="PROSITE" id="PS00855">
    <property type="entry name" value="SPASE_II"/>
    <property type="match status" value="1"/>
</dbReference>
<feature type="transmembrane region" description="Helical" evidence="9">
    <location>
        <begin position="129"/>
        <end position="155"/>
    </location>
</feature>
<dbReference type="InterPro" id="IPR001872">
    <property type="entry name" value="Peptidase_A8"/>
</dbReference>
<dbReference type="Pfam" id="PF01252">
    <property type="entry name" value="Peptidase_A8"/>
    <property type="match status" value="1"/>
</dbReference>
<accession>A0A7T4BNE9</accession>
<proteinExistence type="inferred from homology"/>
<comment type="caution">
    <text evidence="9">Lacks conserved residue(s) required for the propagation of feature annotation.</text>
</comment>
<dbReference type="Proteomes" id="UP000596145">
    <property type="component" value="Chromosome"/>
</dbReference>